<keyword evidence="6 8" id="KW-0139">CF(1)</keyword>
<evidence type="ECO:0000256" key="2">
    <source>
        <dbReference type="ARBA" id="ARBA00022448"/>
    </source>
</evidence>
<dbReference type="AlphaFoldDB" id="A0A6G8F383"/>
<organism evidence="9">
    <name type="scientific">uncultured Alphaproteobacteria bacterium</name>
    <dbReference type="NCBI Taxonomy" id="91750"/>
    <lineage>
        <taxon>Bacteria</taxon>
        <taxon>Pseudomonadati</taxon>
        <taxon>Pseudomonadota</taxon>
        <taxon>Alphaproteobacteria</taxon>
        <taxon>environmental samples</taxon>
    </lineage>
</organism>
<evidence type="ECO:0000256" key="3">
    <source>
        <dbReference type="ARBA" id="ARBA00022781"/>
    </source>
</evidence>
<keyword evidence="5 8" id="KW-0472">Membrane</keyword>
<dbReference type="SUPFAM" id="SSF47928">
    <property type="entry name" value="N-terminal domain of the delta subunit of the F1F0-ATP synthase"/>
    <property type="match status" value="1"/>
</dbReference>
<gene>
    <name evidence="8 9" type="primary">atpH</name>
    <name evidence="9" type="ORF">PlAlph_5880</name>
</gene>
<sequence>MKKNEQNKLIRSYAEALFDAAEKSGKAETVFSEAESFYAALTEKPEIAGYLSSPVWNDSSKKEALEKIAEERGFSAVMRSLLAVMAENGRVGLLIKVLSEFKQVYYLKKHISQVSVKTAVELTESQKNNLAAAMEKYTGNKVVVKYQIMPELLGGLLVECGSELIDDSVKGKLDRLELLMKGTI</sequence>
<dbReference type="Pfam" id="PF00213">
    <property type="entry name" value="OSCP"/>
    <property type="match status" value="1"/>
</dbReference>
<name>A0A6G8F383_9PROT</name>
<keyword evidence="3 8" id="KW-0375">Hydrogen ion transport</keyword>
<evidence type="ECO:0000256" key="4">
    <source>
        <dbReference type="ARBA" id="ARBA00023065"/>
    </source>
</evidence>
<accession>A0A6G8F383</accession>
<keyword evidence="7 8" id="KW-0066">ATP synthesis</keyword>
<dbReference type="PRINTS" id="PR00125">
    <property type="entry name" value="ATPASEDELTA"/>
</dbReference>
<dbReference type="GO" id="GO:0046933">
    <property type="term" value="F:proton-transporting ATP synthase activity, rotational mechanism"/>
    <property type="evidence" value="ECO:0007669"/>
    <property type="project" value="UniProtKB-UniRule"/>
</dbReference>
<evidence type="ECO:0000256" key="6">
    <source>
        <dbReference type="ARBA" id="ARBA00023196"/>
    </source>
</evidence>
<dbReference type="Gene3D" id="1.10.520.20">
    <property type="entry name" value="N-terminal domain of the delta subunit of the F1F0-ATP synthase"/>
    <property type="match status" value="1"/>
</dbReference>
<dbReference type="GO" id="GO:0005886">
    <property type="term" value="C:plasma membrane"/>
    <property type="evidence" value="ECO:0007669"/>
    <property type="project" value="UniProtKB-SubCell"/>
</dbReference>
<comment type="subcellular location">
    <subcellularLocation>
        <location evidence="8">Cell membrane</location>
        <topology evidence="8">Peripheral membrane protein</topology>
    </subcellularLocation>
    <subcellularLocation>
        <location evidence="1">Membrane</location>
    </subcellularLocation>
</comment>
<keyword evidence="2 8" id="KW-0813">Transport</keyword>
<dbReference type="PANTHER" id="PTHR11910">
    <property type="entry name" value="ATP SYNTHASE DELTA CHAIN"/>
    <property type="match status" value="1"/>
</dbReference>
<proteinExistence type="inferred from homology"/>
<dbReference type="InterPro" id="IPR026015">
    <property type="entry name" value="ATP_synth_OSCP/delta_N_sf"/>
</dbReference>
<reference evidence="9" key="1">
    <citation type="journal article" date="2020" name="J. ISSAAS">
        <title>Lactobacilli and other gastrointestinal microbiota of Peromyscus leucopus, reservoir host for agents of Lyme disease and other zoonoses in North America.</title>
        <authorList>
            <person name="Milovic A."/>
            <person name="Bassam K."/>
            <person name="Shao H."/>
            <person name="Chatzistamou I."/>
            <person name="Tufts D.M."/>
            <person name="Diuk-Wasser M."/>
            <person name="Barbour A.G."/>
        </authorList>
    </citation>
    <scope>NUCLEOTIDE SEQUENCE</scope>
    <source>
        <strain evidence="9">LL90</strain>
    </source>
</reference>
<dbReference type="NCBIfam" id="TIGR01145">
    <property type="entry name" value="ATP_synt_delta"/>
    <property type="match status" value="1"/>
</dbReference>
<dbReference type="HAMAP" id="MF_01416">
    <property type="entry name" value="ATP_synth_delta_bact"/>
    <property type="match status" value="1"/>
</dbReference>
<protein>
    <recommendedName>
        <fullName evidence="8">ATP synthase subunit delta</fullName>
    </recommendedName>
    <alternativeName>
        <fullName evidence="8">ATP synthase F(1) sector subunit delta</fullName>
    </alternativeName>
    <alternativeName>
        <fullName evidence="8">F-type ATPase subunit delta</fullName>
        <shortName evidence="8">F-ATPase subunit delta</shortName>
    </alternativeName>
</protein>
<comment type="function">
    <text evidence="8">F(1)F(0) ATP synthase produces ATP from ADP in the presence of a proton or sodium gradient. F-type ATPases consist of two structural domains, F(1) containing the extramembraneous catalytic core and F(0) containing the membrane proton channel, linked together by a central stalk and a peripheral stalk. During catalysis, ATP synthesis in the catalytic domain of F(1) is coupled via a rotary mechanism of the central stalk subunits to proton translocation.</text>
</comment>
<dbReference type="GO" id="GO:0045259">
    <property type="term" value="C:proton-transporting ATP synthase complex"/>
    <property type="evidence" value="ECO:0007669"/>
    <property type="project" value="UniProtKB-KW"/>
</dbReference>
<keyword evidence="8" id="KW-1003">Cell membrane</keyword>
<evidence type="ECO:0000256" key="8">
    <source>
        <dbReference type="HAMAP-Rule" id="MF_01416"/>
    </source>
</evidence>
<comment type="similarity">
    <text evidence="8">Belongs to the ATPase delta chain family.</text>
</comment>
<evidence type="ECO:0000313" key="9">
    <source>
        <dbReference type="EMBL" id="QIM10696.1"/>
    </source>
</evidence>
<evidence type="ECO:0000256" key="5">
    <source>
        <dbReference type="ARBA" id="ARBA00023136"/>
    </source>
</evidence>
<keyword evidence="4 8" id="KW-0406">Ion transport</keyword>
<comment type="function">
    <text evidence="8">This protein is part of the stalk that links CF(0) to CF(1). It either transmits conformational changes from CF(0) to CF(1) or is implicated in proton conduction.</text>
</comment>
<dbReference type="EMBL" id="MN990732">
    <property type="protein sequence ID" value="QIM10696.1"/>
    <property type="molecule type" value="Genomic_DNA"/>
</dbReference>
<dbReference type="InterPro" id="IPR000711">
    <property type="entry name" value="ATPase_OSCP/dsu"/>
</dbReference>
<evidence type="ECO:0000256" key="7">
    <source>
        <dbReference type="ARBA" id="ARBA00023310"/>
    </source>
</evidence>
<evidence type="ECO:0000256" key="1">
    <source>
        <dbReference type="ARBA" id="ARBA00004370"/>
    </source>
</evidence>